<dbReference type="Gene3D" id="3.40.50.410">
    <property type="entry name" value="von Willebrand factor, type A domain"/>
    <property type="match status" value="1"/>
</dbReference>
<organism evidence="2 3">
    <name type="scientific">Ferrovibrio xuzhouensis</name>
    <dbReference type="NCBI Taxonomy" id="1576914"/>
    <lineage>
        <taxon>Bacteria</taxon>
        <taxon>Pseudomonadati</taxon>
        <taxon>Pseudomonadota</taxon>
        <taxon>Alphaproteobacteria</taxon>
        <taxon>Rhodospirillales</taxon>
        <taxon>Rhodospirillaceae</taxon>
        <taxon>Ferrovibrio</taxon>
    </lineage>
</organism>
<name>A0ABV7VJ39_9PROT</name>
<dbReference type="InterPro" id="IPR036465">
    <property type="entry name" value="vWFA_dom_sf"/>
</dbReference>
<dbReference type="PANTHER" id="PTHR39338:SF6">
    <property type="entry name" value="BLL5662 PROTEIN"/>
    <property type="match status" value="1"/>
</dbReference>
<sequence>MNNLLPDLPSDGEQPSGERSAFAANIVHFVRLLRAAGLRLGPGKAIDAVRAVEVAGIRRRDDLYWTLFSVLVNRRDQRELFDQAFHIFWRDPKILERMMSLMLPQADGSADQKKKELSQRIRQAMLPGQGALPRENSGEKEIEIDATLTFSAQELLQQKDFAEMTAEELDAARAALARIAWPFRPQKTRRLRPDPRGPRIDLRASLQASLRTGGTLIPLKRKSAGLRPPPLVVLCDISGSMSQYSRMFLHFMHALSNDRARVHSFLFGTRLTNVTRLLRQRDVDKALAAVSEKVPDWSGGTRIGTTLEEFNRLWSRRVLAQGAVVLLVTDGLDREGGSGLAREMERLHKSCRRLIWLNPLLRWDGFEPKAAGIRAILPQVDDFRPVHNLSSIADLAAALSHASNAGNRLKHNLGRMAA</sequence>
<dbReference type="InterPro" id="IPR008912">
    <property type="entry name" value="Uncharacterised_CoxE"/>
</dbReference>
<dbReference type="InterPro" id="IPR011195">
    <property type="entry name" value="UCP010256"/>
</dbReference>
<proteinExistence type="predicted"/>
<dbReference type="SUPFAM" id="SSF53300">
    <property type="entry name" value="vWA-like"/>
    <property type="match status" value="1"/>
</dbReference>
<feature type="domain" description="VWFA" evidence="1">
    <location>
        <begin position="228"/>
        <end position="391"/>
    </location>
</feature>
<dbReference type="RefSeq" id="WP_379728801.1">
    <property type="nucleotide sequence ID" value="NZ_JBHRYJ010000004.1"/>
</dbReference>
<dbReference type="InterPro" id="IPR002035">
    <property type="entry name" value="VWF_A"/>
</dbReference>
<dbReference type="EMBL" id="JBHRYJ010000004">
    <property type="protein sequence ID" value="MFC3677260.1"/>
    <property type="molecule type" value="Genomic_DNA"/>
</dbReference>
<comment type="caution">
    <text evidence="2">The sequence shown here is derived from an EMBL/GenBank/DDBJ whole genome shotgun (WGS) entry which is preliminary data.</text>
</comment>
<dbReference type="SMART" id="SM00327">
    <property type="entry name" value="VWA"/>
    <property type="match status" value="1"/>
</dbReference>
<protein>
    <submittedName>
        <fullName evidence="2">VWA domain-containing protein</fullName>
    </submittedName>
</protein>
<dbReference type="CDD" id="cd00198">
    <property type="entry name" value="vWFA"/>
    <property type="match status" value="1"/>
</dbReference>
<evidence type="ECO:0000313" key="3">
    <source>
        <dbReference type="Proteomes" id="UP001595711"/>
    </source>
</evidence>
<dbReference type="PIRSF" id="PIRSF010256">
    <property type="entry name" value="CoxE_vWa"/>
    <property type="match status" value="1"/>
</dbReference>
<reference evidence="3" key="1">
    <citation type="journal article" date="2019" name="Int. J. Syst. Evol. Microbiol.">
        <title>The Global Catalogue of Microorganisms (GCM) 10K type strain sequencing project: providing services to taxonomists for standard genome sequencing and annotation.</title>
        <authorList>
            <consortium name="The Broad Institute Genomics Platform"/>
            <consortium name="The Broad Institute Genome Sequencing Center for Infectious Disease"/>
            <person name="Wu L."/>
            <person name="Ma J."/>
        </authorList>
    </citation>
    <scope>NUCLEOTIDE SEQUENCE [LARGE SCALE GENOMIC DNA]</scope>
    <source>
        <strain evidence="3">KCTC 42182</strain>
    </source>
</reference>
<evidence type="ECO:0000259" key="1">
    <source>
        <dbReference type="SMART" id="SM00327"/>
    </source>
</evidence>
<dbReference type="PANTHER" id="PTHR39338">
    <property type="entry name" value="BLL5662 PROTEIN-RELATED"/>
    <property type="match status" value="1"/>
</dbReference>
<evidence type="ECO:0000313" key="2">
    <source>
        <dbReference type="EMBL" id="MFC3677260.1"/>
    </source>
</evidence>
<keyword evidence="3" id="KW-1185">Reference proteome</keyword>
<accession>A0ABV7VJ39</accession>
<dbReference type="Pfam" id="PF05762">
    <property type="entry name" value="VWA_CoxE"/>
    <property type="match status" value="1"/>
</dbReference>
<gene>
    <name evidence="2" type="ORF">ACFOOQ_17015</name>
</gene>
<dbReference type="Proteomes" id="UP001595711">
    <property type="component" value="Unassembled WGS sequence"/>
</dbReference>